<keyword evidence="3 4" id="KW-0012">Acyltransferase</keyword>
<dbReference type="PIRSF" id="PIRSF037208">
    <property type="entry name" value="ATE_pro_prd"/>
    <property type="match status" value="1"/>
</dbReference>
<comment type="caution">
    <text evidence="7">The sequence shown here is derived from an EMBL/GenBank/DDBJ whole genome shotgun (WGS) entry which is preliminary data.</text>
</comment>
<dbReference type="NCBIfam" id="NF002342">
    <property type="entry name" value="PRK01305.1-3"/>
    <property type="match status" value="1"/>
</dbReference>
<keyword evidence="2 4" id="KW-0808">Transferase</keyword>
<evidence type="ECO:0000256" key="2">
    <source>
        <dbReference type="ARBA" id="ARBA00022679"/>
    </source>
</evidence>
<dbReference type="GO" id="GO:0008914">
    <property type="term" value="F:leucyl-tRNA--protein transferase activity"/>
    <property type="evidence" value="ECO:0007669"/>
    <property type="project" value="UniProtKB-UniRule"/>
</dbReference>
<dbReference type="InterPro" id="IPR030700">
    <property type="entry name" value="N-end_Aminoacyl_Trfase"/>
</dbReference>
<evidence type="ECO:0000313" key="8">
    <source>
        <dbReference type="Proteomes" id="UP000229730"/>
    </source>
</evidence>
<comment type="function">
    <text evidence="4">Functions in the N-end rule pathway of protein degradation where it conjugates Leu from its aminoacyl-tRNA to the N-termini of proteins containing an N-terminal aspartate or glutamate.</text>
</comment>
<accession>A0A2G4YN50</accession>
<reference evidence="7 8" key="1">
    <citation type="submission" date="2017-10" db="EMBL/GenBank/DDBJ databases">
        <title>Frigbacter circumglobatus gen. nov. sp. nov., isolated from sediment cultured in situ.</title>
        <authorList>
            <person name="Zhao Z."/>
        </authorList>
    </citation>
    <scope>NUCLEOTIDE SEQUENCE [LARGE SCALE GENOMIC DNA]</scope>
    <source>
        <strain evidence="7 8">ZYL</strain>
    </source>
</reference>
<dbReference type="InterPro" id="IPR007471">
    <property type="entry name" value="N-end_Aminoacyl_Trfase_N"/>
</dbReference>
<dbReference type="NCBIfam" id="NF002346">
    <property type="entry name" value="PRK01305.2-3"/>
    <property type="match status" value="1"/>
</dbReference>
<dbReference type="Pfam" id="PF04376">
    <property type="entry name" value="ATE_N"/>
    <property type="match status" value="1"/>
</dbReference>
<dbReference type="InParanoid" id="A0A2G4YN50"/>
<dbReference type="HAMAP" id="MF_00689">
    <property type="entry name" value="Bpt"/>
    <property type="match status" value="1"/>
</dbReference>
<dbReference type="AlphaFoldDB" id="A0A2G4YN50"/>
<evidence type="ECO:0000259" key="5">
    <source>
        <dbReference type="Pfam" id="PF04376"/>
    </source>
</evidence>
<dbReference type="RefSeq" id="WP_099474787.1">
    <property type="nucleotide sequence ID" value="NZ_CP041025.1"/>
</dbReference>
<dbReference type="InterPro" id="IPR017138">
    <property type="entry name" value="Asp_Glu_LeuTrfase"/>
</dbReference>
<dbReference type="GO" id="GO:0004057">
    <property type="term" value="F:arginyl-tRNA--protein transferase activity"/>
    <property type="evidence" value="ECO:0007669"/>
    <property type="project" value="InterPro"/>
</dbReference>
<evidence type="ECO:0000313" key="7">
    <source>
        <dbReference type="EMBL" id="PHZ83725.1"/>
    </source>
</evidence>
<dbReference type="PANTHER" id="PTHR21367:SF1">
    <property type="entry name" value="ARGINYL-TRNA--PROTEIN TRANSFERASE 1"/>
    <property type="match status" value="1"/>
</dbReference>
<feature type="domain" description="N-end aminoacyl transferase N-terminal" evidence="5">
    <location>
        <begin position="17"/>
        <end position="87"/>
    </location>
</feature>
<organism evidence="7 8">
    <name type="scientific">Paremcibacter congregatus</name>
    <dbReference type="NCBI Taxonomy" id="2043170"/>
    <lineage>
        <taxon>Bacteria</taxon>
        <taxon>Pseudomonadati</taxon>
        <taxon>Pseudomonadota</taxon>
        <taxon>Alphaproteobacteria</taxon>
        <taxon>Emcibacterales</taxon>
        <taxon>Emcibacteraceae</taxon>
        <taxon>Paremcibacter</taxon>
    </lineage>
</organism>
<keyword evidence="8" id="KW-1185">Reference proteome</keyword>
<feature type="domain" description="N-end rule aminoacyl transferase C-terminal" evidence="6">
    <location>
        <begin position="107"/>
        <end position="236"/>
    </location>
</feature>
<dbReference type="OrthoDB" id="9782022at2"/>
<dbReference type="InterPro" id="IPR007472">
    <property type="entry name" value="N-end_Aminoacyl_Trfase_C"/>
</dbReference>
<sequence>MTNQSSQFPRFYVTAPHPCPYLEDRLERKIFTEINEQNPEGLHESLAKVGFRRSQDIAYRPNCENCAECKSVRIPVNAFTPSRTQRRLINLNADLVSDILPNKATQEHYDLLSRYLAVRHAEGGMVNMSYDEYEAMVECSPISTNLIEYRLPATSDAPGKLIAVCLTDSMSDSISMVYSFFDVSPDNKKRSIGTYLVLDHVARAQVTQLSHVYLGYWVKESPKMAYKMKFKPLEVLSTEGWHRATA</sequence>
<evidence type="ECO:0000256" key="4">
    <source>
        <dbReference type="HAMAP-Rule" id="MF_00689"/>
    </source>
</evidence>
<comment type="subcellular location">
    <subcellularLocation>
        <location evidence="4">Cytoplasm</location>
    </subcellularLocation>
</comment>
<dbReference type="EMBL" id="PDEM01000031">
    <property type="protein sequence ID" value="PHZ83725.1"/>
    <property type="molecule type" value="Genomic_DNA"/>
</dbReference>
<comment type="catalytic activity">
    <reaction evidence="4">
        <text>N-terminal L-aspartyl-[protein] + L-leucyl-tRNA(Leu) = N-terminal L-leucyl-L-aspartyl-[protein] + tRNA(Leu) + H(+)</text>
        <dbReference type="Rhea" id="RHEA:50420"/>
        <dbReference type="Rhea" id="RHEA-COMP:9613"/>
        <dbReference type="Rhea" id="RHEA-COMP:9622"/>
        <dbReference type="Rhea" id="RHEA-COMP:12669"/>
        <dbReference type="Rhea" id="RHEA-COMP:12674"/>
        <dbReference type="ChEBI" id="CHEBI:15378"/>
        <dbReference type="ChEBI" id="CHEBI:64720"/>
        <dbReference type="ChEBI" id="CHEBI:78442"/>
        <dbReference type="ChEBI" id="CHEBI:78494"/>
        <dbReference type="ChEBI" id="CHEBI:133042"/>
        <dbReference type="EC" id="2.3.2.29"/>
    </reaction>
</comment>
<dbReference type="InterPro" id="IPR016181">
    <property type="entry name" value="Acyl_CoA_acyltransferase"/>
</dbReference>
<dbReference type="Pfam" id="PF04377">
    <property type="entry name" value="ATE_C"/>
    <property type="match status" value="1"/>
</dbReference>
<gene>
    <name evidence="4" type="primary">bpt</name>
    <name evidence="7" type="ORF">CRD36_15230</name>
</gene>
<keyword evidence="1 4" id="KW-0963">Cytoplasm</keyword>
<comment type="catalytic activity">
    <reaction evidence="4">
        <text>N-terminal L-glutamyl-[protein] + L-leucyl-tRNA(Leu) = N-terminal L-leucyl-L-glutamyl-[protein] + tRNA(Leu) + H(+)</text>
        <dbReference type="Rhea" id="RHEA:50412"/>
        <dbReference type="Rhea" id="RHEA-COMP:9613"/>
        <dbReference type="Rhea" id="RHEA-COMP:9622"/>
        <dbReference type="Rhea" id="RHEA-COMP:12664"/>
        <dbReference type="Rhea" id="RHEA-COMP:12668"/>
        <dbReference type="ChEBI" id="CHEBI:15378"/>
        <dbReference type="ChEBI" id="CHEBI:64721"/>
        <dbReference type="ChEBI" id="CHEBI:78442"/>
        <dbReference type="ChEBI" id="CHEBI:78494"/>
        <dbReference type="ChEBI" id="CHEBI:133041"/>
        <dbReference type="EC" id="2.3.2.29"/>
    </reaction>
</comment>
<evidence type="ECO:0000256" key="1">
    <source>
        <dbReference type="ARBA" id="ARBA00022490"/>
    </source>
</evidence>
<dbReference type="GO" id="GO:0071596">
    <property type="term" value="P:ubiquitin-dependent protein catabolic process via the N-end rule pathway"/>
    <property type="evidence" value="ECO:0007669"/>
    <property type="project" value="InterPro"/>
</dbReference>
<dbReference type="SUPFAM" id="SSF55729">
    <property type="entry name" value="Acyl-CoA N-acyltransferases (Nat)"/>
    <property type="match status" value="1"/>
</dbReference>
<protein>
    <recommendedName>
        <fullName evidence="4">Aspartate/glutamate leucyltransferase</fullName>
        <ecNumber evidence="4">2.3.2.29</ecNumber>
    </recommendedName>
</protein>
<comment type="similarity">
    <text evidence="4">Belongs to the R-transferase family. Bpt subfamily.</text>
</comment>
<dbReference type="Proteomes" id="UP000229730">
    <property type="component" value="Unassembled WGS sequence"/>
</dbReference>
<name>A0A2G4YN50_9PROT</name>
<dbReference type="NCBIfam" id="NF002341">
    <property type="entry name" value="PRK01305.1-1"/>
    <property type="match status" value="1"/>
</dbReference>
<dbReference type="NCBIfam" id="NF002343">
    <property type="entry name" value="PRK01305.1-4"/>
    <property type="match status" value="1"/>
</dbReference>
<dbReference type="PANTHER" id="PTHR21367">
    <property type="entry name" value="ARGININE-TRNA-PROTEIN TRANSFERASE 1"/>
    <property type="match status" value="1"/>
</dbReference>
<evidence type="ECO:0000256" key="3">
    <source>
        <dbReference type="ARBA" id="ARBA00023315"/>
    </source>
</evidence>
<proteinExistence type="inferred from homology"/>
<evidence type="ECO:0000259" key="6">
    <source>
        <dbReference type="Pfam" id="PF04377"/>
    </source>
</evidence>
<dbReference type="GO" id="GO:0005737">
    <property type="term" value="C:cytoplasm"/>
    <property type="evidence" value="ECO:0007669"/>
    <property type="project" value="UniProtKB-SubCell"/>
</dbReference>
<dbReference type="EC" id="2.3.2.29" evidence="4"/>